<sequence>MALLVNEADTLTNQIFSILENKFLFGDHENVNAAKTHHEDPMKSGNLFSGKVRILSIDSGSFSDGILAAQSLLTLQTFLRQKSGNPNAAIAQYFDVVAGSGAGAILAALLFTRAENGAPLFTADQALQFLVKNRRKLFPSSPQGLFRRIFRPSGVKKLLGKTFGELTLKDTLKPVLIPCYDLCSKAPFLFSRADALEMDGYDFKMKDVCYATSADPTVVGAVEMRSVDERTKILAVEGGVAMNNPTAAAITHVLNNKQEFPFCIGVEDLLVLSLGNGESGFGSGDVTFTSTRTKFLRIAGEGASDIVDQAVSMAFGGSGNGSNYVRIQGNGLNLMTPNIHLKCKNDAVMSVTKEMLAQRNVESHLFKGKKRSEVTNSEKLELIGGELVKEQERRKTSILPAVVLKQKQSAATPRTSSASATTISSQSSCWLDHQN</sequence>
<evidence type="ECO:0000256" key="2">
    <source>
        <dbReference type="ARBA" id="ARBA00022801"/>
    </source>
</evidence>
<gene>
    <name evidence="9" type="ORF">V6N12_071600</name>
</gene>
<name>A0ABR2FK96_9ROSI</name>
<comment type="domain">
    <text evidence="6">The nitrogen atoms of the two glycine residues in the GGXR motif define the oxyanion hole, and stabilize the oxyanion that forms during the nucleophilic attack by the catalytic serine during substrate cleavage.</text>
</comment>
<dbReference type="EC" id="3.1.1.-" evidence="6"/>
<reference evidence="9 10" key="1">
    <citation type="journal article" date="2024" name="G3 (Bethesda)">
        <title>Genome assembly of Hibiscus sabdariffa L. provides insights into metabolisms of medicinal natural products.</title>
        <authorList>
            <person name="Kim T."/>
        </authorList>
    </citation>
    <scope>NUCLEOTIDE SEQUENCE [LARGE SCALE GENOMIC DNA]</scope>
    <source>
        <strain evidence="9">TK-2024</strain>
        <tissue evidence="9">Old leaves</tissue>
    </source>
</reference>
<evidence type="ECO:0000313" key="10">
    <source>
        <dbReference type="Proteomes" id="UP001472677"/>
    </source>
</evidence>
<keyword evidence="2 6" id="KW-0378">Hydrolase</keyword>
<proteinExistence type="inferred from homology"/>
<accession>A0ABR2FK96</accession>
<dbReference type="PANTHER" id="PTHR32241:SF12">
    <property type="entry name" value="OS03G0784100 PROTEIN"/>
    <property type="match status" value="1"/>
</dbReference>
<comment type="caution">
    <text evidence="5">Lacks conserved residue(s) required for the propagation of feature annotation.</text>
</comment>
<organism evidence="9 10">
    <name type="scientific">Hibiscus sabdariffa</name>
    <name type="common">roselle</name>
    <dbReference type="NCBI Taxonomy" id="183260"/>
    <lineage>
        <taxon>Eukaryota</taxon>
        <taxon>Viridiplantae</taxon>
        <taxon>Streptophyta</taxon>
        <taxon>Embryophyta</taxon>
        <taxon>Tracheophyta</taxon>
        <taxon>Spermatophyta</taxon>
        <taxon>Magnoliopsida</taxon>
        <taxon>eudicotyledons</taxon>
        <taxon>Gunneridae</taxon>
        <taxon>Pentapetalae</taxon>
        <taxon>rosids</taxon>
        <taxon>malvids</taxon>
        <taxon>Malvales</taxon>
        <taxon>Malvaceae</taxon>
        <taxon>Malvoideae</taxon>
        <taxon>Hibiscus</taxon>
    </lineage>
</organism>
<keyword evidence="3 6" id="KW-0442">Lipid degradation</keyword>
<dbReference type="EMBL" id="JBBPBM010000006">
    <property type="protein sequence ID" value="KAK8581372.1"/>
    <property type="molecule type" value="Genomic_DNA"/>
</dbReference>
<evidence type="ECO:0000256" key="1">
    <source>
        <dbReference type="ARBA" id="ARBA00010240"/>
    </source>
</evidence>
<keyword evidence="4 6" id="KW-0443">Lipid metabolism</keyword>
<dbReference type="Proteomes" id="UP001472677">
    <property type="component" value="Unassembled WGS sequence"/>
</dbReference>
<feature type="compositionally biased region" description="Low complexity" evidence="7">
    <location>
        <begin position="409"/>
        <end position="428"/>
    </location>
</feature>
<evidence type="ECO:0000256" key="4">
    <source>
        <dbReference type="ARBA" id="ARBA00023098"/>
    </source>
</evidence>
<protein>
    <recommendedName>
        <fullName evidence="6">Patatin</fullName>
        <ecNumber evidence="6">3.1.1.-</ecNumber>
    </recommendedName>
</protein>
<dbReference type="InterPro" id="IPR002641">
    <property type="entry name" value="PNPLA_dom"/>
</dbReference>
<comment type="function">
    <text evidence="6">Lipolytic acyl hydrolase (LAH).</text>
</comment>
<comment type="similarity">
    <text evidence="1 6">Belongs to the patatin family.</text>
</comment>
<dbReference type="PANTHER" id="PTHR32241">
    <property type="entry name" value="PATATIN-LIKE PROTEIN 6"/>
    <property type="match status" value="1"/>
</dbReference>
<evidence type="ECO:0000256" key="5">
    <source>
        <dbReference type="PROSITE-ProRule" id="PRU01161"/>
    </source>
</evidence>
<comment type="caution">
    <text evidence="9">The sequence shown here is derived from an EMBL/GenBank/DDBJ whole genome shotgun (WGS) entry which is preliminary data.</text>
</comment>
<feature type="region of interest" description="Disordered" evidence="7">
    <location>
        <begin position="409"/>
        <end position="435"/>
    </location>
</feature>
<dbReference type="InterPro" id="IPR016035">
    <property type="entry name" value="Acyl_Trfase/lysoPLipase"/>
</dbReference>
<dbReference type="Pfam" id="PF01734">
    <property type="entry name" value="Patatin"/>
    <property type="match status" value="1"/>
</dbReference>
<evidence type="ECO:0000259" key="8">
    <source>
        <dbReference type="PROSITE" id="PS51635"/>
    </source>
</evidence>
<evidence type="ECO:0000256" key="7">
    <source>
        <dbReference type="SAM" id="MobiDB-lite"/>
    </source>
</evidence>
<dbReference type="Gene3D" id="3.40.1090.10">
    <property type="entry name" value="Cytosolic phospholipase A2 catalytic domain"/>
    <property type="match status" value="1"/>
</dbReference>
<evidence type="ECO:0000256" key="6">
    <source>
        <dbReference type="RuleBase" id="RU361262"/>
    </source>
</evidence>
<evidence type="ECO:0000313" key="9">
    <source>
        <dbReference type="EMBL" id="KAK8581372.1"/>
    </source>
</evidence>
<feature type="domain" description="PNPLA" evidence="8">
    <location>
        <begin position="56"/>
        <end position="250"/>
    </location>
</feature>
<evidence type="ECO:0000256" key="3">
    <source>
        <dbReference type="ARBA" id="ARBA00022963"/>
    </source>
</evidence>
<dbReference type="SUPFAM" id="SSF52151">
    <property type="entry name" value="FabD/lysophospholipase-like"/>
    <property type="match status" value="1"/>
</dbReference>
<dbReference type="PROSITE" id="PS51635">
    <property type="entry name" value="PNPLA"/>
    <property type="match status" value="1"/>
</dbReference>
<keyword evidence="10" id="KW-1185">Reference proteome</keyword>